<dbReference type="EMBL" id="BAABBA010000034">
    <property type="protein sequence ID" value="GAA3511749.1"/>
    <property type="molecule type" value="Genomic_DNA"/>
</dbReference>
<comment type="cofactor">
    <cofactor evidence="1">
        <name>FAD</name>
        <dbReference type="ChEBI" id="CHEBI:57692"/>
    </cofactor>
</comment>
<comment type="caution">
    <text evidence="6">The sequence shown here is derived from an EMBL/GenBank/DDBJ whole genome shotgun (WGS) entry which is preliminary data.</text>
</comment>
<dbReference type="InterPro" id="IPR016156">
    <property type="entry name" value="FAD/NAD-linked_Rdtase_dimer_sf"/>
</dbReference>
<keyword evidence="7" id="KW-1185">Reference proteome</keyword>
<evidence type="ECO:0000313" key="7">
    <source>
        <dbReference type="Proteomes" id="UP001499841"/>
    </source>
</evidence>
<evidence type="ECO:0000313" key="6">
    <source>
        <dbReference type="EMBL" id="GAA3511749.1"/>
    </source>
</evidence>
<name>A0ABP6UMB7_9MICO</name>
<keyword evidence="3" id="KW-0274">FAD</keyword>
<gene>
    <name evidence="6" type="ORF">GCM10022262_39860</name>
</gene>
<proteinExistence type="predicted"/>
<dbReference type="Gene3D" id="3.30.390.30">
    <property type="match status" value="1"/>
</dbReference>
<evidence type="ECO:0000259" key="5">
    <source>
        <dbReference type="Pfam" id="PF07992"/>
    </source>
</evidence>
<dbReference type="PANTHER" id="PTHR43557">
    <property type="entry name" value="APOPTOSIS-INDUCING FACTOR 1"/>
    <property type="match status" value="1"/>
</dbReference>
<reference evidence="7" key="1">
    <citation type="journal article" date="2019" name="Int. J. Syst. Evol. Microbiol.">
        <title>The Global Catalogue of Microorganisms (GCM) 10K type strain sequencing project: providing services to taxonomists for standard genome sequencing and annotation.</title>
        <authorList>
            <consortium name="The Broad Institute Genomics Platform"/>
            <consortium name="The Broad Institute Genome Sequencing Center for Infectious Disease"/>
            <person name="Wu L."/>
            <person name="Ma J."/>
        </authorList>
    </citation>
    <scope>NUCLEOTIDE SEQUENCE [LARGE SCALE GENOMIC DNA]</scope>
    <source>
        <strain evidence="7">JCM 17459</strain>
    </source>
</reference>
<dbReference type="PANTHER" id="PTHR43557:SF2">
    <property type="entry name" value="RIESKE DOMAIN-CONTAINING PROTEIN-RELATED"/>
    <property type="match status" value="1"/>
</dbReference>
<feature type="domain" description="FAD/NAD(P)-binding" evidence="5">
    <location>
        <begin position="2"/>
        <end position="297"/>
    </location>
</feature>
<dbReference type="SUPFAM" id="SSF51905">
    <property type="entry name" value="FAD/NAD(P)-binding domain"/>
    <property type="match status" value="1"/>
</dbReference>
<dbReference type="SUPFAM" id="SSF55424">
    <property type="entry name" value="FAD/NAD-linked reductases, dimerisation (C-terminal) domain"/>
    <property type="match status" value="1"/>
</dbReference>
<protein>
    <submittedName>
        <fullName evidence="6">FAD-dependent oxidoreductase</fullName>
    </submittedName>
</protein>
<evidence type="ECO:0000256" key="1">
    <source>
        <dbReference type="ARBA" id="ARBA00001974"/>
    </source>
</evidence>
<dbReference type="Pfam" id="PF07992">
    <property type="entry name" value="Pyr_redox_2"/>
    <property type="match status" value="1"/>
</dbReference>
<accession>A0ABP6UMB7</accession>
<dbReference type="InterPro" id="IPR036188">
    <property type="entry name" value="FAD/NAD-bd_sf"/>
</dbReference>
<keyword evidence="4" id="KW-0560">Oxidoreductase</keyword>
<dbReference type="Proteomes" id="UP001499841">
    <property type="component" value="Unassembled WGS sequence"/>
</dbReference>
<organism evidence="6 7">
    <name type="scientific">Georgenia daeguensis</name>
    <dbReference type="NCBI Taxonomy" id="908355"/>
    <lineage>
        <taxon>Bacteria</taxon>
        <taxon>Bacillati</taxon>
        <taxon>Actinomycetota</taxon>
        <taxon>Actinomycetes</taxon>
        <taxon>Micrococcales</taxon>
        <taxon>Bogoriellaceae</taxon>
        <taxon>Georgenia</taxon>
    </lineage>
</organism>
<sequence>MVGGGAAGTGAVGALRAQGYDGAITVVTAEHGPPYNRTTVSKGLLKGQFGVDAVVLPEAATPGVAWREADPAISLDPVARRLTLTGGAELGWDALIIATGAAPRTWAGPAGPAARERILTLHTAADARHLRALAGLTGSLARRVAVLGGGVIALEVAGVLHAAGAEVTVVSRTEASMSRHLGPAVGAWVAERHRRHVRYVTGATLAGATSTDGGLRLELTDGQVLDVDVAVLAHGTEPAVAWLAGSGLPATGGIAVDDRFRVRHTAGVYAAGDAARTLGPDGRRGPGGHWTLALEQGRHAARTALFDLGVTAAEPDPFDAQPTFTTDAYGTRLTVIGDPGAVTTETVLDGDPASDAFTVAGLDAGGAVVSAVGVGPALAALRLKETIRLRERLAMAAEQGS</sequence>
<dbReference type="PRINTS" id="PR00368">
    <property type="entry name" value="FADPNR"/>
</dbReference>
<evidence type="ECO:0000256" key="2">
    <source>
        <dbReference type="ARBA" id="ARBA00022630"/>
    </source>
</evidence>
<keyword evidence="2" id="KW-0285">Flavoprotein</keyword>
<dbReference type="InterPro" id="IPR023753">
    <property type="entry name" value="FAD/NAD-binding_dom"/>
</dbReference>
<evidence type="ECO:0000256" key="3">
    <source>
        <dbReference type="ARBA" id="ARBA00022827"/>
    </source>
</evidence>
<evidence type="ECO:0000256" key="4">
    <source>
        <dbReference type="ARBA" id="ARBA00023002"/>
    </source>
</evidence>
<dbReference type="Gene3D" id="3.50.50.60">
    <property type="entry name" value="FAD/NAD(P)-binding domain"/>
    <property type="match status" value="2"/>
</dbReference>
<dbReference type="InterPro" id="IPR050446">
    <property type="entry name" value="FAD-oxidoreductase/Apoptosis"/>
</dbReference>
<dbReference type="PRINTS" id="PR00469">
    <property type="entry name" value="PNDRDTASEII"/>
</dbReference>